<dbReference type="GO" id="GO:0046982">
    <property type="term" value="F:protein heterodimerization activity"/>
    <property type="evidence" value="ECO:0007669"/>
    <property type="project" value="InterPro"/>
</dbReference>
<dbReference type="Proteomes" id="UP000813385">
    <property type="component" value="Unassembled WGS sequence"/>
</dbReference>
<name>A0A8K0TMD5_9PEZI</name>
<feature type="compositionally biased region" description="Basic and acidic residues" evidence="1">
    <location>
        <begin position="272"/>
        <end position="283"/>
    </location>
</feature>
<feature type="compositionally biased region" description="Acidic residues" evidence="1">
    <location>
        <begin position="67"/>
        <end position="76"/>
    </location>
</feature>
<organism evidence="2 3">
    <name type="scientific">Plectosphaerella cucumerina</name>
    <dbReference type="NCBI Taxonomy" id="40658"/>
    <lineage>
        <taxon>Eukaryota</taxon>
        <taxon>Fungi</taxon>
        <taxon>Dikarya</taxon>
        <taxon>Ascomycota</taxon>
        <taxon>Pezizomycotina</taxon>
        <taxon>Sordariomycetes</taxon>
        <taxon>Hypocreomycetidae</taxon>
        <taxon>Glomerellales</taxon>
        <taxon>Plectosphaerellaceae</taxon>
        <taxon>Plectosphaerella</taxon>
    </lineage>
</organism>
<evidence type="ECO:0000256" key="1">
    <source>
        <dbReference type="SAM" id="MobiDB-lite"/>
    </source>
</evidence>
<reference evidence="2" key="1">
    <citation type="journal article" date="2021" name="Nat. Commun.">
        <title>Genetic determinants of endophytism in the Arabidopsis root mycobiome.</title>
        <authorList>
            <person name="Mesny F."/>
            <person name="Miyauchi S."/>
            <person name="Thiergart T."/>
            <person name="Pickel B."/>
            <person name="Atanasova L."/>
            <person name="Karlsson M."/>
            <person name="Huettel B."/>
            <person name="Barry K.W."/>
            <person name="Haridas S."/>
            <person name="Chen C."/>
            <person name="Bauer D."/>
            <person name="Andreopoulos W."/>
            <person name="Pangilinan J."/>
            <person name="LaButti K."/>
            <person name="Riley R."/>
            <person name="Lipzen A."/>
            <person name="Clum A."/>
            <person name="Drula E."/>
            <person name="Henrissat B."/>
            <person name="Kohler A."/>
            <person name="Grigoriev I.V."/>
            <person name="Martin F.M."/>
            <person name="Hacquard S."/>
        </authorList>
    </citation>
    <scope>NUCLEOTIDE SEQUENCE</scope>
    <source>
        <strain evidence="2">MPI-CAGE-AT-0016</strain>
    </source>
</reference>
<feature type="region of interest" description="Disordered" evidence="1">
    <location>
        <begin position="247"/>
        <end position="283"/>
    </location>
</feature>
<feature type="region of interest" description="Disordered" evidence="1">
    <location>
        <begin position="58"/>
        <end position="81"/>
    </location>
</feature>
<protein>
    <submittedName>
        <fullName evidence="2">Bromodomain associated domain-containing protein</fullName>
    </submittedName>
</protein>
<dbReference type="OrthoDB" id="5402929at2759"/>
<dbReference type="EMBL" id="JAGPXD010000002">
    <property type="protein sequence ID" value="KAH7369008.1"/>
    <property type="molecule type" value="Genomic_DNA"/>
</dbReference>
<comment type="caution">
    <text evidence="2">The sequence shown here is derived from an EMBL/GenBank/DDBJ whole genome shotgun (WGS) entry which is preliminary data.</text>
</comment>
<proteinExistence type="predicted"/>
<feature type="compositionally biased region" description="Polar residues" evidence="1">
    <location>
        <begin position="113"/>
        <end position="126"/>
    </location>
</feature>
<dbReference type="Gene3D" id="1.10.20.10">
    <property type="entry name" value="Histone, subunit A"/>
    <property type="match status" value="1"/>
</dbReference>
<gene>
    <name evidence="2" type="ORF">B0T11DRAFT_278015</name>
</gene>
<keyword evidence="3" id="KW-1185">Reference proteome</keyword>
<feature type="region of interest" description="Disordered" evidence="1">
    <location>
        <begin position="106"/>
        <end position="143"/>
    </location>
</feature>
<dbReference type="InterPro" id="IPR009072">
    <property type="entry name" value="Histone-fold"/>
</dbReference>
<dbReference type="CDD" id="cd00076">
    <property type="entry name" value="HFD_SF"/>
    <property type="match status" value="1"/>
</dbReference>
<evidence type="ECO:0000313" key="2">
    <source>
        <dbReference type="EMBL" id="KAH7369008.1"/>
    </source>
</evidence>
<evidence type="ECO:0000313" key="3">
    <source>
        <dbReference type="Proteomes" id="UP000813385"/>
    </source>
</evidence>
<accession>A0A8K0TMD5</accession>
<feature type="compositionally biased region" description="Basic and acidic residues" evidence="1">
    <location>
        <begin position="127"/>
        <end position="143"/>
    </location>
</feature>
<sequence>MTPTPTLYHALLRPCILQTLRATGYHSIRPSTLDAFTDLAARYLFAVCRSTALHAVDNYNEGRDPADPYDDGEDDGPGLPPVSIVDVRMALEGVGAFGVVERFIEPDEPHGQPAQQGQNGTRTTESGSRDTAGDARGRYNPDDDTRGVDEFVAWFAGAKCRAIRDMVTAGFGDGVVPAGTAVNEGEVASGDYLHALMSKHSKTAEESKFNGTILGKGSDALNEVAVEGGEVSSVQEWSRVLLAPPVLSRPQSPASNADSRPPSSGLSSVGDRLGDERDSMELS</sequence>
<dbReference type="AlphaFoldDB" id="A0A8K0TMD5"/>
<feature type="compositionally biased region" description="Polar residues" evidence="1">
    <location>
        <begin position="249"/>
        <end position="267"/>
    </location>
</feature>